<dbReference type="Proteomes" id="UP001179280">
    <property type="component" value="Unassembled WGS sequence"/>
</dbReference>
<dbReference type="PANTHER" id="PTHR48094">
    <property type="entry name" value="PROTEIN/NUCLEIC ACID DEGLYCASE DJ-1-RELATED"/>
    <property type="match status" value="1"/>
</dbReference>
<dbReference type="SUPFAM" id="SSF52317">
    <property type="entry name" value="Class I glutamine amidotransferase-like"/>
    <property type="match status" value="1"/>
</dbReference>
<dbReference type="InterPro" id="IPR029062">
    <property type="entry name" value="Class_I_gatase-like"/>
</dbReference>
<sequence length="187" mass="20994">MRKTAVLLYPQFSEYELSVALSILMQGKKPIMTIGTGHEIRGESGLLCKPDRLLSEVDIDEFDSLLLPGCLDIGELVNHYALIHFIKEISECENWIASISSSPYLLALAGALQGREYTIGLPQSFIQSSEHLDAQLYRDVPVVQDNHIITAIGSGFIEFGIRFGEALNLSFDQRWYRNEPKLGKQLH</sequence>
<comment type="caution">
    <text evidence="2">The sequence shown here is derived from an EMBL/GenBank/DDBJ whole genome shotgun (WGS) entry which is preliminary data.</text>
</comment>
<feature type="domain" description="DJ-1/PfpI" evidence="1">
    <location>
        <begin position="3"/>
        <end position="159"/>
    </location>
</feature>
<reference evidence="2" key="1">
    <citation type="submission" date="2021-01" db="EMBL/GenBank/DDBJ databases">
        <title>Genomic Encyclopedia of Type Strains, Phase IV (KMG-IV): sequencing the most valuable type-strain genomes for metagenomic binning, comparative biology and taxonomic classification.</title>
        <authorList>
            <person name="Goeker M."/>
        </authorList>
    </citation>
    <scope>NUCLEOTIDE SEQUENCE</scope>
    <source>
        <strain evidence="2">DSM 21943</strain>
    </source>
</reference>
<dbReference type="Pfam" id="PF01965">
    <property type="entry name" value="DJ-1_PfpI"/>
    <property type="match status" value="1"/>
</dbReference>
<evidence type="ECO:0000313" key="3">
    <source>
        <dbReference type="Proteomes" id="UP001179280"/>
    </source>
</evidence>
<evidence type="ECO:0000259" key="1">
    <source>
        <dbReference type="Pfam" id="PF01965"/>
    </source>
</evidence>
<dbReference type="InterPro" id="IPR050325">
    <property type="entry name" value="Prot/Nucl_acid_deglycase"/>
</dbReference>
<protein>
    <submittedName>
        <fullName evidence="2">4-methyl-5(B-hydroxyethyl)-thiazole monophosphate biosynthesis</fullName>
    </submittedName>
</protein>
<dbReference type="EMBL" id="JAFBCV010000001">
    <property type="protein sequence ID" value="MBM7837212.1"/>
    <property type="molecule type" value="Genomic_DNA"/>
</dbReference>
<dbReference type="Gene3D" id="3.40.50.880">
    <property type="match status" value="1"/>
</dbReference>
<dbReference type="RefSeq" id="WP_204464085.1">
    <property type="nucleotide sequence ID" value="NZ_JAFBCV010000001.1"/>
</dbReference>
<dbReference type="PANTHER" id="PTHR48094:SF12">
    <property type="entry name" value="PARKINSON DISEASE PROTEIN 7 HOMOLOG"/>
    <property type="match status" value="1"/>
</dbReference>
<dbReference type="InterPro" id="IPR002818">
    <property type="entry name" value="DJ-1/PfpI"/>
</dbReference>
<keyword evidence="3" id="KW-1185">Reference proteome</keyword>
<gene>
    <name evidence="2" type="ORF">JOC54_000443</name>
</gene>
<name>A0ABS2SNW4_9BACI</name>
<accession>A0ABS2SNW4</accession>
<evidence type="ECO:0000313" key="2">
    <source>
        <dbReference type="EMBL" id="MBM7837212.1"/>
    </source>
</evidence>
<organism evidence="2 3">
    <name type="scientific">Shouchella xiaoxiensis</name>
    <dbReference type="NCBI Taxonomy" id="766895"/>
    <lineage>
        <taxon>Bacteria</taxon>
        <taxon>Bacillati</taxon>
        <taxon>Bacillota</taxon>
        <taxon>Bacilli</taxon>
        <taxon>Bacillales</taxon>
        <taxon>Bacillaceae</taxon>
        <taxon>Shouchella</taxon>
    </lineage>
</organism>
<proteinExistence type="predicted"/>